<evidence type="ECO:0000313" key="1">
    <source>
        <dbReference type="EMBL" id="MFD2096312.1"/>
    </source>
</evidence>
<dbReference type="NCBIfam" id="NF003818">
    <property type="entry name" value="PRK05409.1"/>
    <property type="match status" value="1"/>
</dbReference>
<dbReference type="Pfam" id="PF05114">
    <property type="entry name" value="MbnB_TglH_ChrH"/>
    <property type="match status" value="1"/>
</dbReference>
<dbReference type="RefSeq" id="WP_345339307.1">
    <property type="nucleotide sequence ID" value="NZ_BAABLI010000008.1"/>
</dbReference>
<proteinExistence type="predicted"/>
<gene>
    <name evidence="1" type="ORF">ACFSJ3_09985</name>
</gene>
<dbReference type="PANTHER" id="PTHR42194:SF1">
    <property type="entry name" value="UPF0276 PROTEIN HI_1600"/>
    <property type="match status" value="1"/>
</dbReference>
<dbReference type="PANTHER" id="PTHR42194">
    <property type="entry name" value="UPF0276 PROTEIN HI_1600"/>
    <property type="match status" value="1"/>
</dbReference>
<name>A0ABW4XM81_9GAMM</name>
<dbReference type="Proteomes" id="UP001597380">
    <property type="component" value="Unassembled WGS sequence"/>
</dbReference>
<comment type="caution">
    <text evidence="1">The sequence shown here is derived from an EMBL/GenBank/DDBJ whole genome shotgun (WGS) entry which is preliminary data.</text>
</comment>
<dbReference type="Gene3D" id="3.20.20.150">
    <property type="entry name" value="Divalent-metal-dependent TIM barrel enzymes"/>
    <property type="match status" value="1"/>
</dbReference>
<dbReference type="InterPro" id="IPR000225">
    <property type="entry name" value="Armadillo"/>
</dbReference>
<dbReference type="InterPro" id="IPR007801">
    <property type="entry name" value="MbnB/TglH/ChrH"/>
</dbReference>
<dbReference type="EMBL" id="JBHUHT010000012">
    <property type="protein sequence ID" value="MFD2096312.1"/>
    <property type="molecule type" value="Genomic_DNA"/>
</dbReference>
<keyword evidence="2" id="KW-1185">Reference proteome</keyword>
<evidence type="ECO:0000313" key="2">
    <source>
        <dbReference type="Proteomes" id="UP001597380"/>
    </source>
</evidence>
<dbReference type="PROSITE" id="PS50176">
    <property type="entry name" value="ARM_REPEAT"/>
    <property type="match status" value="1"/>
</dbReference>
<sequence length="303" mass="33306">MSGFESGGVFNGKTAAFNTNRDGAYPPRLQSLADNAVASISLREQHMAELLSADHPLPFVEILADNFLAMRGVHYQMLQAVAERYPVALHCVGMSVGSEVNSAYLMRVALMAKELNAISVSDHLSLSQLPGAVVHDLLPICYQEPVISGICANIKRIQSQLEVPFLLENVSRYTTYRDDNIQEGELFHRLHDATGVGMLLDVNNVYVTAHNLNLDAELLLLSYPRQAVCQYHLAGHQSRPPLLVDTHGSHVCAEVWELYLKAIAHFGGHPTIIEWDNDIPPLVELLTSADRAQHLMTPVAGVA</sequence>
<accession>A0ABW4XM81</accession>
<protein>
    <submittedName>
        <fullName evidence="1">DUF692 domain-containing protein</fullName>
    </submittedName>
</protein>
<reference evidence="2" key="1">
    <citation type="journal article" date="2019" name="Int. J. Syst. Evol. Microbiol.">
        <title>The Global Catalogue of Microorganisms (GCM) 10K type strain sequencing project: providing services to taxonomists for standard genome sequencing and annotation.</title>
        <authorList>
            <consortium name="The Broad Institute Genomics Platform"/>
            <consortium name="The Broad Institute Genome Sequencing Center for Infectious Disease"/>
            <person name="Wu L."/>
            <person name="Ma J."/>
        </authorList>
    </citation>
    <scope>NUCLEOTIDE SEQUENCE [LARGE SCALE GENOMIC DNA]</scope>
    <source>
        <strain evidence="2">CGMCC 1.10992</strain>
    </source>
</reference>
<organism evidence="1 2">
    <name type="scientific">Corallincola platygyrae</name>
    <dbReference type="NCBI Taxonomy" id="1193278"/>
    <lineage>
        <taxon>Bacteria</taxon>
        <taxon>Pseudomonadati</taxon>
        <taxon>Pseudomonadota</taxon>
        <taxon>Gammaproteobacteria</taxon>
        <taxon>Alteromonadales</taxon>
        <taxon>Psychromonadaceae</taxon>
        <taxon>Corallincola</taxon>
    </lineage>
</organism>